<feature type="chain" id="PRO_5027001186" evidence="2">
    <location>
        <begin position="29"/>
        <end position="507"/>
    </location>
</feature>
<dbReference type="NCBIfam" id="TIGR04183">
    <property type="entry name" value="Por_Secre_tail"/>
    <property type="match status" value="1"/>
</dbReference>
<accession>A0A6N6RGA9</accession>
<dbReference type="RefSeq" id="WP_151667345.1">
    <property type="nucleotide sequence ID" value="NZ_WBVO01000005.1"/>
</dbReference>
<feature type="domain" description="Secretion system C-terminal sorting" evidence="3">
    <location>
        <begin position="437"/>
        <end position="498"/>
    </location>
</feature>
<reference evidence="4 5" key="1">
    <citation type="submission" date="2019-09" db="EMBL/GenBank/DDBJ databases">
        <title>Genomes of family Cryomorphaceae.</title>
        <authorList>
            <person name="Bowman J.P."/>
        </authorList>
    </citation>
    <scope>NUCLEOTIDE SEQUENCE [LARGE SCALE GENOMIC DNA]</scope>
    <source>
        <strain evidence="4 5">LMG 25704</strain>
    </source>
</reference>
<dbReference type="Pfam" id="PF18962">
    <property type="entry name" value="Por_Secre_tail"/>
    <property type="match status" value="1"/>
</dbReference>
<keyword evidence="1 2" id="KW-0732">Signal</keyword>
<comment type="caution">
    <text evidence="4">The sequence shown here is derived from an EMBL/GenBank/DDBJ whole genome shotgun (WGS) entry which is preliminary data.</text>
</comment>
<dbReference type="OrthoDB" id="9792152at2"/>
<proteinExistence type="predicted"/>
<gene>
    <name evidence="4" type="ORF">F8C67_08175</name>
</gene>
<dbReference type="Proteomes" id="UP000468650">
    <property type="component" value="Unassembled WGS sequence"/>
</dbReference>
<evidence type="ECO:0000256" key="1">
    <source>
        <dbReference type="ARBA" id="ARBA00022729"/>
    </source>
</evidence>
<evidence type="ECO:0000313" key="4">
    <source>
        <dbReference type="EMBL" id="KAB2810201.1"/>
    </source>
</evidence>
<sequence length="507" mass="55130">MFATQRLTKLLCALIFTLPGFVMGQSNACISPANFEQVSCMVNQAGLVWDELGQATSWTVAWGPVGSPATAMPYQLTTSDDWAILNLDPSVGPMEAYVQSQCGSAGSAWVGPISLKALPACPQVSNVTHTSEIICGSGKALLQAPQNKTCVWWYAGDPIWYGSSYETDTLHYDRTYWMMPSIENGGSQSVGPSLATQTGHFANFSSGQMIQVMDTLIIDSATLMADGATSFTVQIWNSQRTRIIAQTEELHFDNPGTQRFGLNLPLGPGDYFIGLDIKPGGGRLFRSSSQQDYPYVLPGLMRIDSTNNGHPNRYYYLFDMSVQVLCVGVPRSAHVTVGTPGIAGADSRDSICIQDSTLSLQSLLAGSQVSQTGYWMNLATNDTATDIHLRMLNAGDIIKLQYIAPGTHGCGDTSVHILNVYDCKIGRQEWSDESVSVFPNPSNGIVQITSSSLDNYSVSLLSLDGRKLLATNSNREGRYDLRSIQPGIYILQLEKAGHVQSFRLRLL</sequence>
<evidence type="ECO:0000256" key="2">
    <source>
        <dbReference type="SAM" id="SignalP"/>
    </source>
</evidence>
<keyword evidence="5" id="KW-1185">Reference proteome</keyword>
<evidence type="ECO:0000259" key="3">
    <source>
        <dbReference type="Pfam" id="PF18962"/>
    </source>
</evidence>
<dbReference type="EMBL" id="WBVO01000005">
    <property type="protein sequence ID" value="KAB2810201.1"/>
    <property type="molecule type" value="Genomic_DNA"/>
</dbReference>
<protein>
    <submittedName>
        <fullName evidence="4">T9SS type A sorting domain-containing protein</fullName>
    </submittedName>
</protein>
<name>A0A6N6RGA9_9FLAO</name>
<organism evidence="4 5">
    <name type="scientific">Phaeocystidibacter luteus</name>
    <dbReference type="NCBI Taxonomy" id="911197"/>
    <lineage>
        <taxon>Bacteria</taxon>
        <taxon>Pseudomonadati</taxon>
        <taxon>Bacteroidota</taxon>
        <taxon>Flavobacteriia</taxon>
        <taxon>Flavobacteriales</taxon>
        <taxon>Phaeocystidibacteraceae</taxon>
        <taxon>Phaeocystidibacter</taxon>
    </lineage>
</organism>
<evidence type="ECO:0000313" key="5">
    <source>
        <dbReference type="Proteomes" id="UP000468650"/>
    </source>
</evidence>
<dbReference type="InterPro" id="IPR026444">
    <property type="entry name" value="Secre_tail"/>
</dbReference>
<feature type="signal peptide" evidence="2">
    <location>
        <begin position="1"/>
        <end position="28"/>
    </location>
</feature>
<dbReference type="AlphaFoldDB" id="A0A6N6RGA9"/>